<evidence type="ECO:0000313" key="2">
    <source>
        <dbReference type="EMBL" id="QHU34048.1"/>
    </source>
</evidence>
<accession>A0A6C0LVM0</accession>
<organism evidence="2">
    <name type="scientific">viral metagenome</name>
    <dbReference type="NCBI Taxonomy" id="1070528"/>
    <lineage>
        <taxon>unclassified sequences</taxon>
        <taxon>metagenomes</taxon>
        <taxon>organismal metagenomes</taxon>
    </lineage>
</organism>
<sequence>MSHSFIKKYIECELNMSNSFIKKYIAVSFATTLIAFYTGIWWAKSGIDGDYIEYKKNIEKCIESLDIELEVDEVHVIEIVPDEVDSRQSHDAIEIVPDEVDSRQSHDAIEIVPGQIDELDSDEHIIDTENLFISDDSTMIPRLVNKPISWFNPISWFVG</sequence>
<dbReference type="AlphaFoldDB" id="A0A6C0LVM0"/>
<keyword evidence="1" id="KW-1133">Transmembrane helix</keyword>
<proteinExistence type="predicted"/>
<dbReference type="EMBL" id="MN740566">
    <property type="protein sequence ID" value="QHU34048.1"/>
    <property type="molecule type" value="Genomic_DNA"/>
</dbReference>
<evidence type="ECO:0000256" key="1">
    <source>
        <dbReference type="SAM" id="Phobius"/>
    </source>
</evidence>
<name>A0A6C0LVM0_9ZZZZ</name>
<feature type="transmembrane region" description="Helical" evidence="1">
    <location>
        <begin position="24"/>
        <end position="43"/>
    </location>
</feature>
<reference evidence="2" key="1">
    <citation type="journal article" date="2020" name="Nature">
        <title>Giant virus diversity and host interactions through global metagenomics.</title>
        <authorList>
            <person name="Schulz F."/>
            <person name="Roux S."/>
            <person name="Paez-Espino D."/>
            <person name="Jungbluth S."/>
            <person name="Walsh D.A."/>
            <person name="Denef V.J."/>
            <person name="McMahon K.D."/>
            <person name="Konstantinidis K.T."/>
            <person name="Eloe-Fadrosh E.A."/>
            <person name="Kyrpides N.C."/>
            <person name="Woyke T."/>
        </authorList>
    </citation>
    <scope>NUCLEOTIDE SEQUENCE</scope>
    <source>
        <strain evidence="2">GVMAG-S-1016704-142</strain>
    </source>
</reference>
<protein>
    <submittedName>
        <fullName evidence="2">Uncharacterized protein</fullName>
    </submittedName>
</protein>
<keyword evidence="1" id="KW-0812">Transmembrane</keyword>
<keyword evidence="1" id="KW-0472">Membrane</keyword>